<evidence type="ECO:0000259" key="2">
    <source>
        <dbReference type="Pfam" id="PF02541"/>
    </source>
</evidence>
<accession>A0ABX0JRV4</accession>
<proteinExistence type="predicted"/>
<keyword evidence="4" id="KW-1185">Reference proteome</keyword>
<dbReference type="Gene3D" id="3.30.420.40">
    <property type="match status" value="1"/>
</dbReference>
<dbReference type="Proteomes" id="UP000635278">
    <property type="component" value="Unassembled WGS sequence"/>
</dbReference>
<evidence type="ECO:0000313" key="4">
    <source>
        <dbReference type="Proteomes" id="UP000635278"/>
    </source>
</evidence>
<sequence>MDRSRAWPRSQEVPLPLPPVSASFLPVSPGQCPSDARTRESLFSSVKPASGPAGSFVAPGQRSSSGSDNDDIFAAIDLGTNNCRLMIAARANGGFRVVDSYSRIVRLGEGLHRTGELGEDAMTRTMDALRACAARLGRRKPYGFRAVATEACRRARNGRAFIERIRAETGLEFEIISGREEAELAVESCAGLLFSGIHHDAAGTVSIRAPGEQAQPGRGLLLDIGGGSTEIAWVRLDQDRRTHDVIGFISLPIGVITLSEQFSSQGPEDYRAMVAHVRENLEAFETTHRIGREILSGSVRVVGTSGTVTTLASLDLDLPRYSRCAIDGYRLGVINARKAISRLHRMGSRGMHAHPCIGPERASYVLPGCAIFEAFLSLWSSDIVVADRGLRDGLLTRMMRDSGAPGTKRNGTSGPRGRQRRTHG</sequence>
<dbReference type="PANTHER" id="PTHR30005">
    <property type="entry name" value="EXOPOLYPHOSPHATASE"/>
    <property type="match status" value="1"/>
</dbReference>
<feature type="region of interest" description="Disordered" evidence="1">
    <location>
        <begin position="398"/>
        <end position="424"/>
    </location>
</feature>
<dbReference type="SUPFAM" id="SSF53067">
    <property type="entry name" value="Actin-like ATPase domain"/>
    <property type="match status" value="2"/>
</dbReference>
<evidence type="ECO:0000313" key="3">
    <source>
        <dbReference type="EMBL" id="NHN85557.1"/>
    </source>
</evidence>
<dbReference type="PANTHER" id="PTHR30005:SF0">
    <property type="entry name" value="RETROGRADE REGULATION PROTEIN 2"/>
    <property type="match status" value="1"/>
</dbReference>
<dbReference type="Gene3D" id="3.30.420.150">
    <property type="entry name" value="Exopolyphosphatase. Domain 2"/>
    <property type="match status" value="1"/>
</dbReference>
<name>A0ABX0JRV4_9PROT</name>
<protein>
    <submittedName>
        <fullName evidence="3">Ppx/GppA family phosphatase</fullName>
    </submittedName>
</protein>
<dbReference type="InterPro" id="IPR050273">
    <property type="entry name" value="GppA/Ppx_hydrolase"/>
</dbReference>
<dbReference type="EMBL" id="WOTB01000017">
    <property type="protein sequence ID" value="NHN85557.1"/>
    <property type="molecule type" value="Genomic_DNA"/>
</dbReference>
<dbReference type="InterPro" id="IPR043129">
    <property type="entry name" value="ATPase_NBD"/>
</dbReference>
<dbReference type="Pfam" id="PF02541">
    <property type="entry name" value="Ppx-GppA"/>
    <property type="match status" value="1"/>
</dbReference>
<comment type="caution">
    <text evidence="3">The sequence shown here is derived from an EMBL/GenBank/DDBJ whole genome shotgun (WGS) entry which is preliminary data.</text>
</comment>
<gene>
    <name evidence="3" type="ORF">GOB93_13020</name>
</gene>
<feature type="region of interest" description="Disordered" evidence="1">
    <location>
        <begin position="1"/>
        <end position="67"/>
    </location>
</feature>
<dbReference type="InterPro" id="IPR003695">
    <property type="entry name" value="Ppx_GppA_N"/>
</dbReference>
<evidence type="ECO:0000256" key="1">
    <source>
        <dbReference type="SAM" id="MobiDB-lite"/>
    </source>
</evidence>
<feature type="domain" description="Ppx/GppA phosphatase N-terminal" evidence="2">
    <location>
        <begin position="87"/>
        <end position="400"/>
    </location>
</feature>
<reference evidence="3 4" key="1">
    <citation type="journal article" date="2020" name="Int. J. Syst. Evol. Microbiol.">
        <title>Novel acetic acid bacteria from cider fermentations: Acetobacter conturbans sp. nov. and Acetobacter fallax sp. nov.</title>
        <authorList>
            <person name="Sombolestani A.S."/>
            <person name="Cleenwerck I."/>
            <person name="Cnockaert M."/>
            <person name="Borremans W."/>
            <person name="Wieme A.D."/>
            <person name="De Vuyst L."/>
            <person name="Vandamme P."/>
        </authorList>
    </citation>
    <scope>NUCLEOTIDE SEQUENCE [LARGE SCALE GENOMIC DNA]</scope>
    <source>
        <strain evidence="3 4">LMG 30640</strain>
    </source>
</reference>
<dbReference type="CDD" id="cd24054">
    <property type="entry name" value="ASKHA_NBD_AaPPX-GppA_MtPPX2-like"/>
    <property type="match status" value="1"/>
</dbReference>
<organism evidence="3 4">
    <name type="scientific">Acetobacter musti</name>
    <dbReference type="NCBI Taxonomy" id="864732"/>
    <lineage>
        <taxon>Bacteria</taxon>
        <taxon>Pseudomonadati</taxon>
        <taxon>Pseudomonadota</taxon>
        <taxon>Alphaproteobacteria</taxon>
        <taxon>Acetobacterales</taxon>
        <taxon>Acetobacteraceae</taxon>
        <taxon>Acetobacter</taxon>
    </lineage>
</organism>